<evidence type="ECO:0000313" key="2">
    <source>
        <dbReference type="EMBL" id="GAE94275.1"/>
    </source>
</evidence>
<dbReference type="Proteomes" id="UP000019102">
    <property type="component" value="Unassembled WGS sequence"/>
</dbReference>
<proteinExistence type="predicted"/>
<gene>
    <name evidence="2" type="ORF">JCM21714_3415</name>
</gene>
<evidence type="ECO:0000313" key="3">
    <source>
        <dbReference type="Proteomes" id="UP000019102"/>
    </source>
</evidence>
<dbReference type="OrthoDB" id="2706316at2"/>
<dbReference type="AlphaFoldDB" id="W4VLL8"/>
<organism evidence="2 3">
    <name type="scientific">Gracilibacillus boraciitolerans JCM 21714</name>
    <dbReference type="NCBI Taxonomy" id="1298598"/>
    <lineage>
        <taxon>Bacteria</taxon>
        <taxon>Bacillati</taxon>
        <taxon>Bacillota</taxon>
        <taxon>Bacilli</taxon>
        <taxon>Bacillales</taxon>
        <taxon>Bacillaceae</taxon>
        <taxon>Gracilibacillus</taxon>
    </lineage>
</organism>
<feature type="region of interest" description="Disordered" evidence="1">
    <location>
        <begin position="43"/>
        <end position="76"/>
    </location>
</feature>
<keyword evidence="3" id="KW-1185">Reference proteome</keyword>
<protein>
    <submittedName>
        <fullName evidence="2">Uncharacterized protein</fullName>
    </submittedName>
</protein>
<name>W4VLL8_9BACI</name>
<dbReference type="RefSeq" id="WP_035724806.1">
    <property type="nucleotide sequence ID" value="NZ_BAVS01000021.1"/>
</dbReference>
<reference evidence="2 3" key="1">
    <citation type="journal article" date="2014" name="Genome Announc.">
        <title>Draft Genome Sequence of the Boron-Tolerant and Moderately Halotolerant Bacterium Gracilibacillus boraciitolerans JCM 21714T.</title>
        <authorList>
            <person name="Ahmed I."/>
            <person name="Oshima K."/>
            <person name="Suda W."/>
            <person name="Kitamura K."/>
            <person name="Iida T."/>
            <person name="Ohmori Y."/>
            <person name="Fujiwara T."/>
            <person name="Hattori M."/>
            <person name="Ohkuma M."/>
        </authorList>
    </citation>
    <scope>NUCLEOTIDE SEQUENCE [LARGE SCALE GENOMIC DNA]</scope>
    <source>
        <strain evidence="2 3">JCM 21714</strain>
    </source>
</reference>
<dbReference type="eggNOG" id="ENOG50307Z8">
    <property type="taxonomic scope" value="Bacteria"/>
</dbReference>
<comment type="caution">
    <text evidence="2">The sequence shown here is derived from an EMBL/GenBank/DDBJ whole genome shotgun (WGS) entry which is preliminary data.</text>
</comment>
<sequence>MGYIMPIENYQYQQYHQRVTQQEHDPFPIERLYPIQSSMYYNQERSKEEPRKNLIPQTKVRNTNKSKDIENEHPKHKIYSEVTGKGINFQAKV</sequence>
<evidence type="ECO:0000256" key="1">
    <source>
        <dbReference type="SAM" id="MobiDB-lite"/>
    </source>
</evidence>
<accession>W4VLL8</accession>
<dbReference type="EMBL" id="BAVS01000021">
    <property type="protein sequence ID" value="GAE94275.1"/>
    <property type="molecule type" value="Genomic_DNA"/>
</dbReference>